<keyword evidence="3" id="KW-1185">Reference proteome</keyword>
<organism evidence="2 3">
    <name type="scientific">Apophysomyces ossiformis</name>
    <dbReference type="NCBI Taxonomy" id="679940"/>
    <lineage>
        <taxon>Eukaryota</taxon>
        <taxon>Fungi</taxon>
        <taxon>Fungi incertae sedis</taxon>
        <taxon>Mucoromycota</taxon>
        <taxon>Mucoromycotina</taxon>
        <taxon>Mucoromycetes</taxon>
        <taxon>Mucorales</taxon>
        <taxon>Mucorineae</taxon>
        <taxon>Mucoraceae</taxon>
        <taxon>Apophysomyces</taxon>
    </lineage>
</organism>
<evidence type="ECO:0000313" key="2">
    <source>
        <dbReference type="EMBL" id="KAF7723362.1"/>
    </source>
</evidence>
<sequence>MISLLNAQFDNRFDLLDAVQQRAKESGFAQYKNTHQVTDDERLKGKWTVKISPPEGHNEQHIQEFQFKVQQRCDALADNQQREDLLAKLKALLDNYKPLDTERMQEPSHVIVKGRPSNLTGKRLLSWLERGKQKKTSVKRAEPSKHADIDKSNSIKGIKR</sequence>
<dbReference type="Proteomes" id="UP000605846">
    <property type="component" value="Unassembled WGS sequence"/>
</dbReference>
<evidence type="ECO:0000256" key="1">
    <source>
        <dbReference type="SAM" id="MobiDB-lite"/>
    </source>
</evidence>
<evidence type="ECO:0000313" key="3">
    <source>
        <dbReference type="Proteomes" id="UP000605846"/>
    </source>
</evidence>
<dbReference type="OrthoDB" id="2234212at2759"/>
<reference evidence="2" key="1">
    <citation type="submission" date="2020-01" db="EMBL/GenBank/DDBJ databases">
        <title>Genome Sequencing of Three Apophysomyces-Like Fungal Strains Confirms a Novel Fungal Genus in the Mucoromycota with divergent Burkholderia-like Endosymbiotic Bacteria.</title>
        <authorList>
            <person name="Stajich J.E."/>
            <person name="Macias A.M."/>
            <person name="Carter-House D."/>
            <person name="Lovett B."/>
            <person name="Kasson L.R."/>
            <person name="Berry K."/>
            <person name="Grigoriev I."/>
            <person name="Chang Y."/>
            <person name="Spatafora J."/>
            <person name="Kasson M.T."/>
        </authorList>
    </citation>
    <scope>NUCLEOTIDE SEQUENCE</scope>
    <source>
        <strain evidence="2">NRRL A-21654</strain>
    </source>
</reference>
<feature type="region of interest" description="Disordered" evidence="1">
    <location>
        <begin position="123"/>
        <end position="160"/>
    </location>
</feature>
<comment type="caution">
    <text evidence="2">The sequence shown here is derived from an EMBL/GenBank/DDBJ whole genome shotgun (WGS) entry which is preliminary data.</text>
</comment>
<dbReference type="AlphaFoldDB" id="A0A8H7BSW0"/>
<accession>A0A8H7BSW0</accession>
<dbReference type="EMBL" id="JABAYA010000154">
    <property type="protein sequence ID" value="KAF7723362.1"/>
    <property type="molecule type" value="Genomic_DNA"/>
</dbReference>
<name>A0A8H7BSW0_9FUNG</name>
<protein>
    <submittedName>
        <fullName evidence="2">Uncharacterized protein</fullName>
    </submittedName>
</protein>
<proteinExistence type="predicted"/>
<feature type="compositionally biased region" description="Basic and acidic residues" evidence="1">
    <location>
        <begin position="139"/>
        <end position="153"/>
    </location>
</feature>
<gene>
    <name evidence="2" type="ORF">EC973_002061</name>
</gene>